<evidence type="ECO:0000256" key="1">
    <source>
        <dbReference type="SAM" id="MobiDB-lite"/>
    </source>
</evidence>
<evidence type="ECO:0000313" key="3">
    <source>
        <dbReference type="EMBL" id="CAK5271551.1"/>
    </source>
</evidence>
<keyword evidence="4" id="KW-1185">Reference proteome</keyword>
<dbReference type="AlphaFoldDB" id="A0AAD2H8Y5"/>
<dbReference type="EMBL" id="CAVNYO010000174">
    <property type="protein sequence ID" value="CAK5271551.1"/>
    <property type="molecule type" value="Genomic_DNA"/>
</dbReference>
<gene>
    <name evidence="2" type="ORF">MYCIT1_LOCUS15258</name>
    <name evidence="3" type="ORF">MYCIT1_LOCUS16669</name>
</gene>
<evidence type="ECO:0000313" key="4">
    <source>
        <dbReference type="Proteomes" id="UP001295794"/>
    </source>
</evidence>
<evidence type="ECO:0000313" key="2">
    <source>
        <dbReference type="EMBL" id="CAK5270659.1"/>
    </source>
</evidence>
<accession>A0AAD2H8Y5</accession>
<dbReference type="Proteomes" id="UP001295794">
    <property type="component" value="Unassembled WGS sequence"/>
</dbReference>
<feature type="compositionally biased region" description="Basic residues" evidence="1">
    <location>
        <begin position="1"/>
        <end position="11"/>
    </location>
</feature>
<reference evidence="3" key="1">
    <citation type="submission" date="2023-11" db="EMBL/GenBank/DDBJ databases">
        <authorList>
            <person name="De Vega J J."/>
            <person name="De Vega J J."/>
        </authorList>
    </citation>
    <scope>NUCLEOTIDE SEQUENCE</scope>
</reference>
<sequence length="76" mass="8427">MRHRGGNRRRGRLSESEQRPAAACYCDVAEREGQRTLNELSSGNRAHAGLAGLEMGLLVTRDSMSNHDSMVDIRES</sequence>
<organism evidence="3 4">
    <name type="scientific">Mycena citricolor</name>
    <dbReference type="NCBI Taxonomy" id="2018698"/>
    <lineage>
        <taxon>Eukaryota</taxon>
        <taxon>Fungi</taxon>
        <taxon>Dikarya</taxon>
        <taxon>Basidiomycota</taxon>
        <taxon>Agaricomycotina</taxon>
        <taxon>Agaricomycetes</taxon>
        <taxon>Agaricomycetidae</taxon>
        <taxon>Agaricales</taxon>
        <taxon>Marasmiineae</taxon>
        <taxon>Mycenaceae</taxon>
        <taxon>Mycena</taxon>
    </lineage>
</organism>
<feature type="region of interest" description="Disordered" evidence="1">
    <location>
        <begin position="1"/>
        <end position="21"/>
    </location>
</feature>
<name>A0AAD2H8Y5_9AGAR</name>
<comment type="caution">
    <text evidence="3">The sequence shown here is derived from an EMBL/GenBank/DDBJ whole genome shotgun (WGS) entry which is preliminary data.</text>
</comment>
<dbReference type="EMBL" id="CAVNYO010000169">
    <property type="protein sequence ID" value="CAK5270659.1"/>
    <property type="molecule type" value="Genomic_DNA"/>
</dbReference>
<proteinExistence type="predicted"/>
<protein>
    <submittedName>
        <fullName evidence="3">Uncharacterized protein</fullName>
    </submittedName>
</protein>